<dbReference type="InterPro" id="IPR029044">
    <property type="entry name" value="Nucleotide-diphossugar_trans"/>
</dbReference>
<dbReference type="EC" id="2.4.-.-" evidence="2"/>
<gene>
    <name evidence="2" type="ORF">AAE021_02620</name>
</gene>
<name>A0ABZ2ZZA4_9MICC</name>
<sequence>MDHPARKSVCMAAYNGSLFIEEQIRSILPELEEGDEIVIVDDCSTDSTADVVKGIPDPRIRLLTNEHNMGYVKTFERALASGTGDYLFLSDQDDIWLPGRVKQMMEALQDKMMVVSNCSHFGGGAGRFHEIRLRSADSGRRAANIAGILVGYRLHWGCAMALRADLLQLALPFPGRMRESYDQFLAMAGNVAGSIVYLEEDTVLHRLHGNNLTPARIRGPLAILRARAVFAENLAILLLRLRRLRPAFGSR</sequence>
<evidence type="ECO:0000313" key="3">
    <source>
        <dbReference type="Proteomes" id="UP001448858"/>
    </source>
</evidence>
<evidence type="ECO:0000313" key="2">
    <source>
        <dbReference type="EMBL" id="WZP16503.1"/>
    </source>
</evidence>
<dbReference type="InterPro" id="IPR001173">
    <property type="entry name" value="Glyco_trans_2-like"/>
</dbReference>
<dbReference type="SUPFAM" id="SSF53448">
    <property type="entry name" value="Nucleotide-diphospho-sugar transferases"/>
    <property type="match status" value="1"/>
</dbReference>
<dbReference type="Gene3D" id="3.90.550.10">
    <property type="entry name" value="Spore Coat Polysaccharide Biosynthesis Protein SpsA, Chain A"/>
    <property type="match status" value="1"/>
</dbReference>
<dbReference type="GO" id="GO:0016757">
    <property type="term" value="F:glycosyltransferase activity"/>
    <property type="evidence" value="ECO:0007669"/>
    <property type="project" value="UniProtKB-KW"/>
</dbReference>
<organism evidence="2 3">
    <name type="scientific">Arthrobacter citreus</name>
    <dbReference type="NCBI Taxonomy" id="1670"/>
    <lineage>
        <taxon>Bacteria</taxon>
        <taxon>Bacillati</taxon>
        <taxon>Actinomycetota</taxon>
        <taxon>Actinomycetes</taxon>
        <taxon>Micrococcales</taxon>
        <taxon>Micrococcaceae</taxon>
        <taxon>Arthrobacter</taxon>
    </lineage>
</organism>
<dbReference type="PANTHER" id="PTHR43685">
    <property type="entry name" value="GLYCOSYLTRANSFERASE"/>
    <property type="match status" value="1"/>
</dbReference>
<reference evidence="2 3" key="1">
    <citation type="submission" date="2024-04" db="EMBL/GenBank/DDBJ databases">
        <title>Arthrobacter sp. from Plains bison fecal sample.</title>
        <authorList>
            <person name="Ruzzini A."/>
        </authorList>
    </citation>
    <scope>NUCLEOTIDE SEQUENCE [LARGE SCALE GENOMIC DNA]</scope>
    <source>
        <strain evidence="2 3">EINP1</strain>
    </source>
</reference>
<dbReference type="InterPro" id="IPR050834">
    <property type="entry name" value="Glycosyltransf_2"/>
</dbReference>
<dbReference type="Pfam" id="PF00535">
    <property type="entry name" value="Glycos_transf_2"/>
    <property type="match status" value="1"/>
</dbReference>
<protein>
    <submittedName>
        <fullName evidence="2">Glycosyltransferase</fullName>
        <ecNumber evidence="2">2.4.-.-</ecNumber>
    </submittedName>
</protein>
<dbReference type="Proteomes" id="UP001448858">
    <property type="component" value="Chromosome"/>
</dbReference>
<keyword evidence="2" id="KW-0328">Glycosyltransferase</keyword>
<feature type="domain" description="Glycosyltransferase 2-like" evidence="1">
    <location>
        <begin position="8"/>
        <end position="139"/>
    </location>
</feature>
<keyword evidence="2" id="KW-0808">Transferase</keyword>
<keyword evidence="3" id="KW-1185">Reference proteome</keyword>
<accession>A0ABZ2ZZA4</accession>
<dbReference type="EMBL" id="CP151657">
    <property type="protein sequence ID" value="WZP16503.1"/>
    <property type="molecule type" value="Genomic_DNA"/>
</dbReference>
<evidence type="ECO:0000259" key="1">
    <source>
        <dbReference type="Pfam" id="PF00535"/>
    </source>
</evidence>
<dbReference type="PANTHER" id="PTHR43685:SF11">
    <property type="entry name" value="GLYCOSYLTRANSFERASE TAGX-RELATED"/>
    <property type="match status" value="1"/>
</dbReference>
<proteinExistence type="predicted"/>